<sequence length="79" mass="8919">MYLGERSVRYIVSMQPGNREVGMQRIPYGCRGTCGKEHSRILCPGLKRQDPSYTPRRGGRHEKGKSQVPRPKVPLGARP</sequence>
<dbReference type="EMBL" id="RBNI01025260">
    <property type="protein sequence ID" value="RUO95854.1"/>
    <property type="molecule type" value="Genomic_DNA"/>
</dbReference>
<comment type="caution">
    <text evidence="2">The sequence shown here is derived from an EMBL/GenBank/DDBJ whole genome shotgun (WGS) entry which is preliminary data.</text>
</comment>
<dbReference type="Proteomes" id="UP000268093">
    <property type="component" value="Unassembled WGS sequence"/>
</dbReference>
<evidence type="ECO:0000313" key="2">
    <source>
        <dbReference type="EMBL" id="RUO95854.1"/>
    </source>
</evidence>
<name>A0A432ZZF7_9FUNG</name>
<protein>
    <submittedName>
        <fullName evidence="2">Uncharacterized protein</fullName>
    </submittedName>
</protein>
<evidence type="ECO:0000256" key="1">
    <source>
        <dbReference type="SAM" id="MobiDB-lite"/>
    </source>
</evidence>
<gene>
    <name evidence="2" type="ORF">BC936DRAFT_143083</name>
</gene>
<feature type="region of interest" description="Disordered" evidence="1">
    <location>
        <begin position="45"/>
        <end position="79"/>
    </location>
</feature>
<proteinExistence type="predicted"/>
<organism evidence="2 3">
    <name type="scientific">Jimgerdemannia flammicorona</name>
    <dbReference type="NCBI Taxonomy" id="994334"/>
    <lineage>
        <taxon>Eukaryota</taxon>
        <taxon>Fungi</taxon>
        <taxon>Fungi incertae sedis</taxon>
        <taxon>Mucoromycota</taxon>
        <taxon>Mucoromycotina</taxon>
        <taxon>Endogonomycetes</taxon>
        <taxon>Endogonales</taxon>
        <taxon>Endogonaceae</taxon>
        <taxon>Jimgerdemannia</taxon>
    </lineage>
</organism>
<evidence type="ECO:0000313" key="3">
    <source>
        <dbReference type="Proteomes" id="UP000268093"/>
    </source>
</evidence>
<dbReference type="AlphaFoldDB" id="A0A432ZZF7"/>
<keyword evidence="3" id="KW-1185">Reference proteome</keyword>
<accession>A0A432ZZF7</accession>
<dbReference type="OrthoDB" id="629407at2759"/>
<reference evidence="2 3" key="1">
    <citation type="journal article" date="2018" name="New Phytol.">
        <title>Phylogenomics of Endogonaceae and evolution of mycorrhizas within Mucoromycota.</title>
        <authorList>
            <person name="Chang Y."/>
            <person name="Desiro A."/>
            <person name="Na H."/>
            <person name="Sandor L."/>
            <person name="Lipzen A."/>
            <person name="Clum A."/>
            <person name="Barry K."/>
            <person name="Grigoriev I.V."/>
            <person name="Martin F.M."/>
            <person name="Stajich J.E."/>
            <person name="Smith M.E."/>
            <person name="Bonito G."/>
            <person name="Spatafora J.W."/>
        </authorList>
    </citation>
    <scope>NUCLEOTIDE SEQUENCE [LARGE SCALE GENOMIC DNA]</scope>
    <source>
        <strain evidence="2 3">GMNB39</strain>
    </source>
</reference>